<dbReference type="RefSeq" id="WP_219824035.1">
    <property type="nucleotide sequence ID" value="NZ_CP154825.1"/>
</dbReference>
<protein>
    <submittedName>
        <fullName evidence="9">Putative MFS family arabinose efflux permease</fullName>
    </submittedName>
</protein>
<feature type="transmembrane region" description="Helical" evidence="7">
    <location>
        <begin position="51"/>
        <end position="77"/>
    </location>
</feature>
<dbReference type="InterPro" id="IPR036259">
    <property type="entry name" value="MFS_trans_sf"/>
</dbReference>
<dbReference type="Proteomes" id="UP000239203">
    <property type="component" value="Unassembled WGS sequence"/>
</dbReference>
<comment type="caution">
    <text evidence="9">The sequence shown here is derived from an EMBL/GenBank/DDBJ whole genome shotgun (WGS) entry which is preliminary data.</text>
</comment>
<feature type="transmembrane region" description="Helical" evidence="7">
    <location>
        <begin position="198"/>
        <end position="225"/>
    </location>
</feature>
<feature type="transmembrane region" description="Helical" evidence="7">
    <location>
        <begin position="298"/>
        <end position="317"/>
    </location>
</feature>
<name>A0A2S6GMR1_9PSEU</name>
<dbReference type="PANTHER" id="PTHR23513:SF6">
    <property type="entry name" value="MAJOR FACILITATOR SUPERFAMILY ASSOCIATED DOMAIN-CONTAINING PROTEIN"/>
    <property type="match status" value="1"/>
</dbReference>
<evidence type="ECO:0000256" key="5">
    <source>
        <dbReference type="ARBA" id="ARBA00023136"/>
    </source>
</evidence>
<feature type="transmembrane region" description="Helical" evidence="7">
    <location>
        <begin position="113"/>
        <end position="135"/>
    </location>
</feature>
<proteinExistence type="predicted"/>
<keyword evidence="5 7" id="KW-0472">Membrane</keyword>
<dbReference type="SUPFAM" id="SSF103473">
    <property type="entry name" value="MFS general substrate transporter"/>
    <property type="match status" value="1"/>
</dbReference>
<gene>
    <name evidence="9" type="ORF">CLV40_110233</name>
</gene>
<feature type="compositionally biased region" description="Basic and acidic residues" evidence="6">
    <location>
        <begin position="8"/>
        <end position="21"/>
    </location>
</feature>
<feature type="region of interest" description="Disordered" evidence="6">
    <location>
        <begin position="1"/>
        <end position="41"/>
    </location>
</feature>
<evidence type="ECO:0000256" key="7">
    <source>
        <dbReference type="SAM" id="Phobius"/>
    </source>
</evidence>
<evidence type="ECO:0000256" key="6">
    <source>
        <dbReference type="SAM" id="MobiDB-lite"/>
    </source>
</evidence>
<organism evidence="9 10">
    <name type="scientific">Actinokineospora auranticolor</name>
    <dbReference type="NCBI Taxonomy" id="155976"/>
    <lineage>
        <taxon>Bacteria</taxon>
        <taxon>Bacillati</taxon>
        <taxon>Actinomycetota</taxon>
        <taxon>Actinomycetes</taxon>
        <taxon>Pseudonocardiales</taxon>
        <taxon>Pseudonocardiaceae</taxon>
        <taxon>Actinokineospora</taxon>
    </lineage>
</organism>
<reference evidence="9 10" key="1">
    <citation type="submission" date="2018-02" db="EMBL/GenBank/DDBJ databases">
        <title>Genomic Encyclopedia of Archaeal and Bacterial Type Strains, Phase II (KMG-II): from individual species to whole genera.</title>
        <authorList>
            <person name="Goeker M."/>
        </authorList>
    </citation>
    <scope>NUCLEOTIDE SEQUENCE [LARGE SCALE GENOMIC DNA]</scope>
    <source>
        <strain evidence="9 10">YU 961-1</strain>
    </source>
</reference>
<dbReference type="Pfam" id="PF07690">
    <property type="entry name" value="MFS_1"/>
    <property type="match status" value="1"/>
</dbReference>
<feature type="transmembrane region" description="Helical" evidence="7">
    <location>
        <begin position="83"/>
        <end position="101"/>
    </location>
</feature>
<keyword evidence="3 7" id="KW-0812">Transmembrane</keyword>
<evidence type="ECO:0000256" key="4">
    <source>
        <dbReference type="ARBA" id="ARBA00022989"/>
    </source>
</evidence>
<feature type="transmembrane region" description="Helical" evidence="7">
    <location>
        <begin position="266"/>
        <end position="286"/>
    </location>
</feature>
<sequence length="445" mass="45502">MSDVEVNPDLRDDDPGRDDPGRSSPTRADTVRDDSGPATAVPLRRNGPFQLLWTGAAFSILGLEVAALVFPLVVLMVTGSPGAAGAVASVEMIAGLVLGLPAGELVDRHDRRVVLILVEVGRAVGAASVVVALALDALTLPHLLVVAVVMGSMRPFSATARMLMIRALVPSEQLTAALTQEEARVSGASLVGPPLGGALFAVAAVVPWLVTTVSSLVAGVCMALVRVPPAAKPEPAPTADGGSIARRIATGLSVLWNQATLRRTTLFTAAMNAASAPLVLVTAVYLTAQGVSSEQIGIATAGLAVGGLLGTLLIGRLNRLAPGVLMLGQAAFLTVLLCVLALPLGPWGAGSALFLSMLGVPTMRVLVDIVLFRQVPDAQRGRVASAAMTLWGASSALGTLVVGLLLDVAPVWVVLVGLAGALALVFAFGLLNPVFRRTAWPAETA</sequence>
<dbReference type="GO" id="GO:0005886">
    <property type="term" value="C:plasma membrane"/>
    <property type="evidence" value="ECO:0007669"/>
    <property type="project" value="UniProtKB-SubCell"/>
</dbReference>
<evidence type="ECO:0000313" key="9">
    <source>
        <dbReference type="EMBL" id="PPK66529.1"/>
    </source>
</evidence>
<evidence type="ECO:0000256" key="2">
    <source>
        <dbReference type="ARBA" id="ARBA00022475"/>
    </source>
</evidence>
<accession>A0A2S6GMR1</accession>
<keyword evidence="4 7" id="KW-1133">Transmembrane helix</keyword>
<dbReference type="CDD" id="cd06173">
    <property type="entry name" value="MFS_MefA_like"/>
    <property type="match status" value="1"/>
</dbReference>
<evidence type="ECO:0000256" key="1">
    <source>
        <dbReference type="ARBA" id="ARBA00004651"/>
    </source>
</evidence>
<dbReference type="PROSITE" id="PS50850">
    <property type="entry name" value="MFS"/>
    <property type="match status" value="1"/>
</dbReference>
<keyword evidence="10" id="KW-1185">Reference proteome</keyword>
<dbReference type="InterPro" id="IPR020846">
    <property type="entry name" value="MFS_dom"/>
</dbReference>
<feature type="transmembrane region" description="Helical" evidence="7">
    <location>
        <begin position="351"/>
        <end position="371"/>
    </location>
</feature>
<dbReference type="EMBL" id="PTIX01000010">
    <property type="protein sequence ID" value="PPK66529.1"/>
    <property type="molecule type" value="Genomic_DNA"/>
</dbReference>
<feature type="domain" description="Major facilitator superfamily (MFS) profile" evidence="8">
    <location>
        <begin position="48"/>
        <end position="435"/>
    </location>
</feature>
<dbReference type="Gene3D" id="1.20.1250.20">
    <property type="entry name" value="MFS general substrate transporter like domains"/>
    <property type="match status" value="1"/>
</dbReference>
<keyword evidence="2" id="KW-1003">Cell membrane</keyword>
<evidence type="ECO:0000256" key="3">
    <source>
        <dbReference type="ARBA" id="ARBA00022692"/>
    </source>
</evidence>
<evidence type="ECO:0000259" key="8">
    <source>
        <dbReference type="PROSITE" id="PS50850"/>
    </source>
</evidence>
<dbReference type="PANTHER" id="PTHR23513">
    <property type="entry name" value="INTEGRAL MEMBRANE EFFLUX PROTEIN-RELATED"/>
    <property type="match status" value="1"/>
</dbReference>
<evidence type="ECO:0000313" key="10">
    <source>
        <dbReference type="Proteomes" id="UP000239203"/>
    </source>
</evidence>
<dbReference type="GO" id="GO:0022857">
    <property type="term" value="F:transmembrane transporter activity"/>
    <property type="evidence" value="ECO:0007669"/>
    <property type="project" value="InterPro"/>
</dbReference>
<dbReference type="AlphaFoldDB" id="A0A2S6GMR1"/>
<feature type="transmembrane region" description="Helical" evidence="7">
    <location>
        <begin position="412"/>
        <end position="431"/>
    </location>
</feature>
<comment type="subcellular location">
    <subcellularLocation>
        <location evidence="1">Cell membrane</location>
        <topology evidence="1">Multi-pass membrane protein</topology>
    </subcellularLocation>
</comment>
<dbReference type="InterPro" id="IPR011701">
    <property type="entry name" value="MFS"/>
</dbReference>
<feature type="transmembrane region" description="Helical" evidence="7">
    <location>
        <begin position="383"/>
        <end position="406"/>
    </location>
</feature>
<feature type="transmembrane region" description="Helical" evidence="7">
    <location>
        <begin position="324"/>
        <end position="345"/>
    </location>
</feature>